<evidence type="ECO:0000313" key="1">
    <source>
        <dbReference type="EMBL" id="GAO49211.1"/>
    </source>
</evidence>
<dbReference type="PROSITE" id="PS51257">
    <property type="entry name" value="PROKAR_LIPOPROTEIN"/>
    <property type="match status" value="1"/>
</dbReference>
<evidence type="ECO:0000313" key="2">
    <source>
        <dbReference type="Proteomes" id="UP000033140"/>
    </source>
</evidence>
<reference evidence="1 2" key="2">
    <citation type="journal article" date="2014" name="J. Gen. Appl. Microbiol.">
        <title>The early diverging ascomycetous budding yeast Saitoella complicata has three histone deacetylases belonging to the Clr6, Hos2, and Rpd3 lineages.</title>
        <authorList>
            <person name="Nishida H."/>
            <person name="Matsumoto T."/>
            <person name="Kondo S."/>
            <person name="Hamamoto M."/>
            <person name="Yoshikawa H."/>
        </authorList>
    </citation>
    <scope>NUCLEOTIDE SEQUENCE [LARGE SCALE GENOMIC DNA]</scope>
    <source>
        <strain evidence="1 2">NRRL Y-17804</strain>
    </source>
</reference>
<name>A0A0E9NHN7_SAICN</name>
<accession>A0A0E9NHN7</accession>
<protein>
    <submittedName>
        <fullName evidence="1">Uncharacterized protein</fullName>
    </submittedName>
</protein>
<dbReference type="Proteomes" id="UP000033140">
    <property type="component" value="Unassembled WGS sequence"/>
</dbReference>
<gene>
    <name evidence="1" type="ORF">G7K_3369-t1</name>
</gene>
<keyword evidence="2" id="KW-1185">Reference proteome</keyword>
<proteinExistence type="predicted"/>
<dbReference type="EMBL" id="BACD03000020">
    <property type="protein sequence ID" value="GAO49211.1"/>
    <property type="molecule type" value="Genomic_DNA"/>
</dbReference>
<organism evidence="1 2">
    <name type="scientific">Saitoella complicata (strain BCRC 22490 / CBS 7301 / JCM 7358 / NBRC 10748 / NRRL Y-17804)</name>
    <dbReference type="NCBI Taxonomy" id="698492"/>
    <lineage>
        <taxon>Eukaryota</taxon>
        <taxon>Fungi</taxon>
        <taxon>Dikarya</taxon>
        <taxon>Ascomycota</taxon>
        <taxon>Taphrinomycotina</taxon>
        <taxon>Taphrinomycotina incertae sedis</taxon>
        <taxon>Saitoella</taxon>
    </lineage>
</organism>
<reference evidence="1 2" key="3">
    <citation type="journal article" date="2015" name="Genome Announc.">
        <title>Draft Genome Sequence of the Archiascomycetous Yeast Saitoella complicata.</title>
        <authorList>
            <person name="Yamauchi K."/>
            <person name="Kondo S."/>
            <person name="Hamamoto M."/>
            <person name="Takahashi Y."/>
            <person name="Ogura Y."/>
            <person name="Hayashi T."/>
            <person name="Nishida H."/>
        </authorList>
    </citation>
    <scope>NUCLEOTIDE SEQUENCE [LARGE SCALE GENOMIC DNA]</scope>
    <source>
        <strain evidence="1 2">NRRL Y-17804</strain>
    </source>
</reference>
<reference evidence="1 2" key="1">
    <citation type="journal article" date="2011" name="J. Gen. Appl. Microbiol.">
        <title>Draft genome sequencing of the enigmatic yeast Saitoella complicata.</title>
        <authorList>
            <person name="Nishida H."/>
            <person name="Hamamoto M."/>
            <person name="Sugiyama J."/>
        </authorList>
    </citation>
    <scope>NUCLEOTIDE SEQUENCE [LARGE SCALE GENOMIC DNA]</scope>
    <source>
        <strain evidence="1 2">NRRL Y-17804</strain>
    </source>
</reference>
<comment type="caution">
    <text evidence="1">The sequence shown here is derived from an EMBL/GenBank/DDBJ whole genome shotgun (WGS) entry which is preliminary data.</text>
</comment>
<sequence length="90" mass="10055">MILVPRYRLYLWAILAESRLFHLASPVTASSCTTKHECNESNKPKSGGRDLDSILEAVIRSIQLEGDIKLSNAATLQKQQIWLPAFSSLI</sequence>
<dbReference type="AlphaFoldDB" id="A0A0E9NHN7"/>